<feature type="domain" description="Thiopeptide-type bacteriocin biosynthesis" evidence="2">
    <location>
        <begin position="9"/>
        <end position="285"/>
    </location>
</feature>
<sequence>MNMQREKEWHIYRFYPKYEYQLDEVIRQIVMPLASDLTGEVHYYYYVRREDHHGHHIMAGFQLCDEGAERLRYRIRHDCNLLLQAMEEEKPRRRRRELPPGNEAKQHPAVRPYKREPVFGENPAAGIVWPDLLLKRSTDLAFFIIENEILGGTDRSAAVTLLMHQAIRSGLCSTDAAVRFLEKYAVQCIQNCADLDFVESLDRAVAMNEREFRNQWTRSLNNVHLLRTIRPFIEELTSVRHQVEEQLIPSPPFEEFLFHYLHDTNNRLGISHEEETYIAKLLHKSLEESSKYA</sequence>
<dbReference type="Proteomes" id="UP000272481">
    <property type="component" value="Unassembled WGS sequence"/>
</dbReference>
<evidence type="ECO:0000313" key="4">
    <source>
        <dbReference type="Proteomes" id="UP000272481"/>
    </source>
</evidence>
<evidence type="ECO:0000259" key="2">
    <source>
        <dbReference type="Pfam" id="PF14028"/>
    </source>
</evidence>
<keyword evidence="4" id="KW-1185">Reference proteome</keyword>
<accession>A0ABX9ZEQ6</accession>
<dbReference type="Pfam" id="PF14028">
    <property type="entry name" value="Lant_dehydr_C"/>
    <property type="match status" value="1"/>
</dbReference>
<protein>
    <recommendedName>
        <fullName evidence="2">Thiopeptide-type bacteriocin biosynthesis domain-containing protein</fullName>
    </recommendedName>
</protein>
<gene>
    <name evidence="3" type="ORF">EJA12_05065</name>
</gene>
<organism evidence="3 4">
    <name type="scientific">Bhargavaea beijingensis</name>
    <dbReference type="NCBI Taxonomy" id="426756"/>
    <lineage>
        <taxon>Bacteria</taxon>
        <taxon>Bacillati</taxon>
        <taxon>Bacillota</taxon>
        <taxon>Bacilli</taxon>
        <taxon>Bacillales</taxon>
        <taxon>Caryophanaceae</taxon>
        <taxon>Bhargavaea</taxon>
    </lineage>
</organism>
<feature type="region of interest" description="Disordered" evidence="1">
    <location>
        <begin position="90"/>
        <end position="110"/>
    </location>
</feature>
<evidence type="ECO:0000256" key="1">
    <source>
        <dbReference type="SAM" id="MobiDB-lite"/>
    </source>
</evidence>
<name>A0ABX9ZEQ6_9BACL</name>
<evidence type="ECO:0000313" key="3">
    <source>
        <dbReference type="EMBL" id="RSK34304.1"/>
    </source>
</evidence>
<comment type="caution">
    <text evidence="3">The sequence shown here is derived from an EMBL/GenBank/DDBJ whole genome shotgun (WGS) entry which is preliminary data.</text>
</comment>
<dbReference type="EMBL" id="RWGW01000007">
    <property type="protein sequence ID" value="RSK34304.1"/>
    <property type="molecule type" value="Genomic_DNA"/>
</dbReference>
<reference evidence="3 4" key="1">
    <citation type="submission" date="2018-12" db="EMBL/GenBank/DDBJ databases">
        <title>Comparitive functional genomics of dry heat resistant strains isolated from the viking spacecraft.</title>
        <authorList>
            <person name="Seuylemezian A."/>
            <person name="Vaishampayan P."/>
        </authorList>
    </citation>
    <scope>NUCLEOTIDE SEQUENCE [LARGE SCALE GENOMIC DNA]</scope>
    <source>
        <strain evidence="3 4">M6-11</strain>
    </source>
</reference>
<dbReference type="InterPro" id="IPR023809">
    <property type="entry name" value="Thiopep_bacteriocin_synth_dom"/>
</dbReference>
<proteinExistence type="predicted"/>